<dbReference type="CDD" id="cd09021">
    <property type="entry name" value="Aldose_epim_Ec_YphB"/>
    <property type="match status" value="1"/>
</dbReference>
<dbReference type="SUPFAM" id="SSF74650">
    <property type="entry name" value="Galactose mutarotase-like"/>
    <property type="match status" value="1"/>
</dbReference>
<evidence type="ECO:0000313" key="1">
    <source>
        <dbReference type="EMBL" id="QQQ19947.1"/>
    </source>
</evidence>
<dbReference type="Pfam" id="PF01263">
    <property type="entry name" value="Aldose_epim"/>
    <property type="match status" value="1"/>
</dbReference>
<keyword evidence="2" id="KW-1185">Reference proteome</keyword>
<reference evidence="1 2" key="1">
    <citation type="submission" date="2021-01" db="EMBL/GenBank/DDBJ databases">
        <title>Brevundimonas vitis sp. nov., an bacterium isolated from grape (Vitis vinifera).</title>
        <authorList>
            <person name="Jiang L."/>
            <person name="Lee J."/>
        </authorList>
    </citation>
    <scope>NUCLEOTIDE SEQUENCE [LARGE SCALE GENOMIC DNA]</scope>
    <source>
        <strain evidence="1 2">GRTSA-9</strain>
    </source>
</reference>
<dbReference type="EMBL" id="CP067977">
    <property type="protein sequence ID" value="QQQ19947.1"/>
    <property type="molecule type" value="Genomic_DNA"/>
</dbReference>
<name>A0ABX7BQQ9_9CAUL</name>
<proteinExistence type="predicted"/>
<accession>A0ABX7BQQ9</accession>
<sequence length="281" mass="30134">MRAGSWMATVSPELGGAILSLDNAGVAVFRPTPDGTGEVLQTACFPLVPYVNRIADARFSHGGCDVTLPTLAQFAPHALHGDGWLRAWSVDTVEAARVVLTLEGGEDHWPWAWTAVQTIELTGDGLRIDLSMTNRAQTDAPAGLGLHPYFVRGRDTRLSFRADAVWLADAREIPERLAPADAVMDWSGGPKVSDAPFVDHAYAGWDGQAVVGDGDRRIVMIASDNCRWAQVYAPTGEDFVCVEPMSHRPDAVHAPAGEDPGLAVLKPGETLSIWMTVGIEG</sequence>
<dbReference type="InterPro" id="IPR011013">
    <property type="entry name" value="Gal_mutarotase_sf_dom"/>
</dbReference>
<organism evidence="1 2">
    <name type="scientific">Brevundimonas vitisensis</name>
    <dbReference type="NCBI Taxonomy" id="2800818"/>
    <lineage>
        <taxon>Bacteria</taxon>
        <taxon>Pseudomonadati</taxon>
        <taxon>Pseudomonadota</taxon>
        <taxon>Alphaproteobacteria</taxon>
        <taxon>Caulobacterales</taxon>
        <taxon>Caulobacteraceae</taxon>
        <taxon>Brevundimonas</taxon>
    </lineage>
</organism>
<gene>
    <name evidence="1" type="ORF">JIP62_01275</name>
</gene>
<protein>
    <submittedName>
        <fullName evidence="1">Aldose 1-epimerase</fullName>
    </submittedName>
</protein>
<evidence type="ECO:0000313" key="2">
    <source>
        <dbReference type="Proteomes" id="UP000595448"/>
    </source>
</evidence>
<dbReference type="InterPro" id="IPR014718">
    <property type="entry name" value="GH-type_carb-bd"/>
</dbReference>
<dbReference type="Gene3D" id="2.70.98.10">
    <property type="match status" value="1"/>
</dbReference>
<dbReference type="InterPro" id="IPR008183">
    <property type="entry name" value="Aldose_1/G6P_1-epimerase"/>
</dbReference>
<dbReference type="Proteomes" id="UP000595448">
    <property type="component" value="Chromosome"/>
</dbReference>